<accession>A0ABZ1IGP5</accession>
<dbReference type="CDD" id="cd05374">
    <property type="entry name" value="17beta-HSD-like_SDR_c"/>
    <property type="match status" value="1"/>
</dbReference>
<keyword evidence="2" id="KW-0560">Oxidoreductase</keyword>
<comment type="similarity">
    <text evidence="1">Belongs to the short-chain dehydrogenases/reductases (SDR) family.</text>
</comment>
<gene>
    <name evidence="3" type="ORF">VSH64_11460</name>
</gene>
<dbReference type="InterPro" id="IPR002347">
    <property type="entry name" value="SDR_fam"/>
</dbReference>
<evidence type="ECO:0000256" key="2">
    <source>
        <dbReference type="ARBA" id="ARBA00023002"/>
    </source>
</evidence>
<dbReference type="Pfam" id="PF00106">
    <property type="entry name" value="adh_short"/>
    <property type="match status" value="1"/>
</dbReference>
<dbReference type="RefSeq" id="WP_326835526.1">
    <property type="nucleotide sequence ID" value="NZ_CP142149.1"/>
</dbReference>
<sequence length="269" mass="28152">MQTWFVTGASAGIGRAVTEQLLARGHRVAATARRPEVLPRHERLWPARLDVTDPAELRTVVDKAFAELGRIDVVFSNAGRGAFGAAEELSDEAIDEQIAVNLTAPIRLVRAVLPHLRAQGGGRIIQTTTMGAHISSPGGSLYHASKWGVEGFLESVIGEVEPFGIGITMVEPGVVRTGFGAALSVAEPLAAYDGTPVGEVHRLLRSGADLTASAPGDPARVAAAVIESAAVTPAPRRLALGSDAYGAIRAALTARLAELDENLARSTDF</sequence>
<protein>
    <submittedName>
        <fullName evidence="3">SDR family oxidoreductase</fullName>
    </submittedName>
</protein>
<evidence type="ECO:0000313" key="4">
    <source>
        <dbReference type="Proteomes" id="UP001330812"/>
    </source>
</evidence>
<dbReference type="Gene3D" id="3.40.50.720">
    <property type="entry name" value="NAD(P)-binding Rossmann-like Domain"/>
    <property type="match status" value="1"/>
</dbReference>
<dbReference type="EMBL" id="CP142149">
    <property type="protein sequence ID" value="WSE32719.1"/>
    <property type="molecule type" value="Genomic_DNA"/>
</dbReference>
<dbReference type="InterPro" id="IPR036291">
    <property type="entry name" value="NAD(P)-bd_dom_sf"/>
</dbReference>
<dbReference type="PRINTS" id="PR00081">
    <property type="entry name" value="GDHRDH"/>
</dbReference>
<proteinExistence type="inferred from homology"/>
<name>A0ABZ1IGP5_9PSEU</name>
<keyword evidence="4" id="KW-1185">Reference proteome</keyword>
<evidence type="ECO:0000256" key="1">
    <source>
        <dbReference type="ARBA" id="ARBA00006484"/>
    </source>
</evidence>
<dbReference type="Proteomes" id="UP001330812">
    <property type="component" value="Chromosome"/>
</dbReference>
<dbReference type="PANTHER" id="PTHR43976">
    <property type="entry name" value="SHORT CHAIN DEHYDROGENASE"/>
    <property type="match status" value="1"/>
</dbReference>
<evidence type="ECO:0000313" key="3">
    <source>
        <dbReference type="EMBL" id="WSE32719.1"/>
    </source>
</evidence>
<dbReference type="InterPro" id="IPR051911">
    <property type="entry name" value="SDR_oxidoreductase"/>
</dbReference>
<reference evidence="3 4" key="1">
    <citation type="journal article" date="2015" name="Int. J. Syst. Evol. Microbiol.">
        <title>Amycolatopsis rhabdoformis sp. nov., an actinomycete isolated from a tropical forest soil.</title>
        <authorList>
            <person name="Souza W.R."/>
            <person name="Silva R.E."/>
            <person name="Goodfellow M."/>
            <person name="Busarakam K."/>
            <person name="Figueiro F.S."/>
            <person name="Ferreira D."/>
            <person name="Rodrigues-Filho E."/>
            <person name="Moraes L.A.B."/>
            <person name="Zucchi T.D."/>
        </authorList>
    </citation>
    <scope>NUCLEOTIDE SEQUENCE [LARGE SCALE GENOMIC DNA]</scope>
    <source>
        <strain evidence="3 4">NCIMB 14900</strain>
    </source>
</reference>
<dbReference type="SUPFAM" id="SSF51735">
    <property type="entry name" value="NAD(P)-binding Rossmann-fold domains"/>
    <property type="match status" value="1"/>
</dbReference>
<dbReference type="PANTHER" id="PTHR43976:SF16">
    <property type="entry name" value="SHORT-CHAIN DEHYDROGENASE_REDUCTASE FAMILY PROTEIN"/>
    <property type="match status" value="1"/>
</dbReference>
<organism evidence="3 4">
    <name type="scientific">Amycolatopsis rhabdoformis</name>
    <dbReference type="NCBI Taxonomy" id="1448059"/>
    <lineage>
        <taxon>Bacteria</taxon>
        <taxon>Bacillati</taxon>
        <taxon>Actinomycetota</taxon>
        <taxon>Actinomycetes</taxon>
        <taxon>Pseudonocardiales</taxon>
        <taxon>Pseudonocardiaceae</taxon>
        <taxon>Amycolatopsis</taxon>
    </lineage>
</organism>
<dbReference type="NCBIfam" id="NF005065">
    <property type="entry name" value="PRK06482.1"/>
    <property type="match status" value="1"/>
</dbReference>